<comment type="similarity">
    <text evidence="1 4">Belongs to the universal ribosomal protein uL16 family.</text>
</comment>
<keyword evidence="3 4" id="KW-0687">Ribonucleoprotein</keyword>
<evidence type="ECO:0000256" key="3">
    <source>
        <dbReference type="ARBA" id="ARBA00023274"/>
    </source>
</evidence>
<keyword evidence="5" id="KW-0694">RNA-binding</keyword>
<evidence type="ECO:0000256" key="4">
    <source>
        <dbReference type="RuleBase" id="RU004413"/>
    </source>
</evidence>
<dbReference type="PANTHER" id="PTHR12220:SF13">
    <property type="entry name" value="LARGE RIBOSOMAL SUBUNIT PROTEIN UL16M"/>
    <property type="match status" value="1"/>
</dbReference>
<dbReference type="InterPro" id="IPR036920">
    <property type="entry name" value="Ribosomal_uL16_sf"/>
</dbReference>
<dbReference type="PANTHER" id="PTHR12220">
    <property type="entry name" value="50S/60S RIBOSOMAL PROTEIN L16"/>
    <property type="match status" value="1"/>
</dbReference>
<evidence type="ECO:0000256" key="2">
    <source>
        <dbReference type="ARBA" id="ARBA00022980"/>
    </source>
</evidence>
<gene>
    <name evidence="6" type="primary">rplP</name>
    <name evidence="6" type="ORF">OC701_00360</name>
</gene>
<dbReference type="InterPro" id="IPR016180">
    <property type="entry name" value="Ribosomal_uL16_dom"/>
</dbReference>
<dbReference type="PROSITE" id="PS00701">
    <property type="entry name" value="RIBOSOMAL_L16_2"/>
    <property type="match status" value="1"/>
</dbReference>
<keyword evidence="5" id="KW-0699">rRNA-binding</keyword>
<keyword evidence="2 4" id="KW-0689">Ribosomal protein</keyword>
<proteinExistence type="inferred from homology"/>
<evidence type="ECO:0000256" key="1">
    <source>
        <dbReference type="ARBA" id="ARBA00008931"/>
    </source>
</evidence>
<keyword evidence="5" id="KW-0820">tRNA-binding</keyword>
<evidence type="ECO:0000256" key="5">
    <source>
        <dbReference type="RuleBase" id="RU004414"/>
    </source>
</evidence>
<dbReference type="Pfam" id="PF00252">
    <property type="entry name" value="Ribosomal_L16"/>
    <property type="match status" value="1"/>
</dbReference>
<dbReference type="SUPFAM" id="SSF54686">
    <property type="entry name" value="Ribosomal protein L16p/L10e"/>
    <property type="match status" value="1"/>
</dbReference>
<dbReference type="RefSeq" id="WP_304514136.1">
    <property type="nucleotide sequence ID" value="NZ_JAOSIQ010000002.1"/>
</dbReference>
<dbReference type="EMBL" id="JAOSIQ010000002">
    <property type="protein sequence ID" value="MDO8063928.1"/>
    <property type="molecule type" value="Genomic_DNA"/>
</dbReference>
<evidence type="ECO:0000313" key="7">
    <source>
        <dbReference type="Proteomes" id="UP001170683"/>
    </source>
</evidence>
<name>A0ABT9D3W2_9MOLU</name>
<dbReference type="Proteomes" id="UP001170683">
    <property type="component" value="Unassembled WGS sequence"/>
</dbReference>
<dbReference type="InterPro" id="IPR020798">
    <property type="entry name" value="Ribosomal_uL16_CS"/>
</dbReference>
<accession>A0ABT9D3W2</accession>
<organism evidence="6 7">
    <name type="scientific">Candidatus Phytoplasma bonamiae</name>
    <dbReference type="NCBI Taxonomy" id="2982626"/>
    <lineage>
        <taxon>Bacteria</taxon>
        <taxon>Bacillati</taxon>
        <taxon>Mycoplasmatota</taxon>
        <taxon>Mollicutes</taxon>
        <taxon>Acholeplasmatales</taxon>
        <taxon>Acholeplasmataceae</taxon>
        <taxon>Candidatus Phytoplasma</taxon>
        <taxon>16SrII (Peanut WB group)</taxon>
    </lineage>
</organism>
<dbReference type="InterPro" id="IPR047873">
    <property type="entry name" value="Ribosomal_uL16"/>
</dbReference>
<dbReference type="PRINTS" id="PR00060">
    <property type="entry name" value="RIBOSOMALL16"/>
</dbReference>
<dbReference type="NCBIfam" id="TIGR01164">
    <property type="entry name" value="rplP_bact"/>
    <property type="match status" value="1"/>
</dbReference>
<comment type="function">
    <text evidence="5">Binds 23S rRNA and is also seen to make contacts with the A and possibly P site tRNAs.</text>
</comment>
<dbReference type="InterPro" id="IPR000114">
    <property type="entry name" value="Ribosomal_uL16_bact-type"/>
</dbReference>
<evidence type="ECO:0000313" key="6">
    <source>
        <dbReference type="EMBL" id="MDO8063928.1"/>
    </source>
</evidence>
<sequence>MLMPKKTKYRRLHRLSYEGKAKGQTRILNGNYGLVAQQGHWISNRQIEAARIAMTRHLKREGKVFINIFPNLPITEKKLVRMGSGKGNVVNWVAVVKRGTVMFEVRDLNNVEKFEKEALRLASHKLPIKTKIVAKGNEYEN</sequence>
<comment type="subunit">
    <text evidence="5">Part of the 50S ribosomal subunit.</text>
</comment>
<dbReference type="Gene3D" id="3.90.1170.10">
    <property type="entry name" value="Ribosomal protein L10e/L16"/>
    <property type="match status" value="1"/>
</dbReference>
<keyword evidence="7" id="KW-1185">Reference proteome</keyword>
<comment type="caution">
    <text evidence="6">The sequence shown here is derived from an EMBL/GenBank/DDBJ whole genome shotgun (WGS) entry which is preliminary data.</text>
</comment>
<dbReference type="GO" id="GO:0005840">
    <property type="term" value="C:ribosome"/>
    <property type="evidence" value="ECO:0007669"/>
    <property type="project" value="UniProtKB-KW"/>
</dbReference>
<reference evidence="6 7" key="1">
    <citation type="journal article" date="2023" name="Int. J. Syst. Evol. Microbiol.">
        <title>The observation of taxonomic boundaries for the 16SrII and 16SrXXV phytoplasmas using genome-based delimitation.</title>
        <authorList>
            <person name="Rodrigues Jardim B."/>
            <person name="Tran-Nguyen L.T.T."/>
            <person name="Gambley C."/>
            <person name="Al-Sadi A.M."/>
            <person name="Al-Subhi A.M."/>
            <person name="Foissac X."/>
            <person name="Salar P."/>
            <person name="Cai H."/>
            <person name="Yang J.Y."/>
            <person name="Davis R."/>
            <person name="Jones L."/>
            <person name="Rodoni B."/>
            <person name="Constable F.E."/>
        </authorList>
    </citation>
    <scope>NUCLEOTIDE SEQUENCE [LARGE SCALE GENOMIC DNA]</scope>
    <source>
        <strain evidence="6">BAWM-225</strain>
    </source>
</reference>
<dbReference type="CDD" id="cd01433">
    <property type="entry name" value="Ribosomal_L16_L10e"/>
    <property type="match status" value="1"/>
</dbReference>
<protein>
    <recommendedName>
        <fullName evidence="5">50S ribosomal protein L16</fullName>
    </recommendedName>
</protein>